<dbReference type="CDD" id="cd06261">
    <property type="entry name" value="TM_PBP2"/>
    <property type="match status" value="1"/>
</dbReference>
<dbReference type="InterPro" id="IPR000515">
    <property type="entry name" value="MetI-like"/>
</dbReference>
<comment type="subcellular location">
    <subcellularLocation>
        <location evidence="1 8">Cell membrane</location>
        <topology evidence="1 8">Multi-pass membrane protein</topology>
    </subcellularLocation>
</comment>
<evidence type="ECO:0000259" key="9">
    <source>
        <dbReference type="PROSITE" id="PS50928"/>
    </source>
</evidence>
<keyword evidence="3 8" id="KW-0813">Transport</keyword>
<feature type="domain" description="ABC transmembrane type-1" evidence="9">
    <location>
        <begin position="76"/>
        <end position="276"/>
    </location>
</feature>
<protein>
    <submittedName>
        <fullName evidence="10">Spermidine/putrescine transport system permease protein</fullName>
    </submittedName>
</protein>
<feature type="transmembrane region" description="Helical" evidence="8">
    <location>
        <begin position="257"/>
        <end position="279"/>
    </location>
</feature>
<dbReference type="InterPro" id="IPR035906">
    <property type="entry name" value="MetI-like_sf"/>
</dbReference>
<dbReference type="PANTHER" id="PTHR43848">
    <property type="entry name" value="PUTRESCINE TRANSPORT SYSTEM PERMEASE PROTEIN POTI"/>
    <property type="match status" value="1"/>
</dbReference>
<dbReference type="Proteomes" id="UP000219439">
    <property type="component" value="Unassembled WGS sequence"/>
</dbReference>
<dbReference type="GO" id="GO:0055085">
    <property type="term" value="P:transmembrane transport"/>
    <property type="evidence" value="ECO:0007669"/>
    <property type="project" value="InterPro"/>
</dbReference>
<dbReference type="Pfam" id="PF00528">
    <property type="entry name" value="BPD_transp_1"/>
    <property type="match status" value="1"/>
</dbReference>
<evidence type="ECO:0000256" key="2">
    <source>
        <dbReference type="ARBA" id="ARBA00007069"/>
    </source>
</evidence>
<evidence type="ECO:0000256" key="8">
    <source>
        <dbReference type="RuleBase" id="RU363032"/>
    </source>
</evidence>
<sequence length="286" mass="31264">MIPSIPQPKAGIRLYQAYVAVFFIYLAAPLIVVGVFAFNDSLFPSMPWEGFTLDWFVGDVEPRLGVFNDGALLESFGYSAFIALWVTALSLFVGTCNAFLFERTNFPGKNLLYVLALTPLVIPGVILGISILIFANSIVNNVEDVWGYEIEALRPGLVLVIMGQFAFVTTITTLVISARLRKFDISLEEAALNLGATKLEAVRTITIPFLKPALIGAGIICFLMSFENFNTTLMLTGSDSPLTITMFDRLKQGSTPALNAVSLLLILISATLAFISIFVQQDKKKS</sequence>
<dbReference type="GO" id="GO:0005886">
    <property type="term" value="C:plasma membrane"/>
    <property type="evidence" value="ECO:0007669"/>
    <property type="project" value="UniProtKB-SubCell"/>
</dbReference>
<accession>A0A285PH68</accession>
<dbReference type="PANTHER" id="PTHR43848:SF2">
    <property type="entry name" value="PUTRESCINE TRANSPORT SYSTEM PERMEASE PROTEIN POTI"/>
    <property type="match status" value="1"/>
</dbReference>
<dbReference type="Gene3D" id="1.10.3720.10">
    <property type="entry name" value="MetI-like"/>
    <property type="match status" value="1"/>
</dbReference>
<dbReference type="OrthoDB" id="9808399at2"/>
<dbReference type="PROSITE" id="PS50928">
    <property type="entry name" value="ABC_TM1"/>
    <property type="match status" value="1"/>
</dbReference>
<dbReference type="InterPro" id="IPR051789">
    <property type="entry name" value="Bact_Polyamine_Transport"/>
</dbReference>
<evidence type="ECO:0000256" key="5">
    <source>
        <dbReference type="ARBA" id="ARBA00022692"/>
    </source>
</evidence>
<dbReference type="RefSeq" id="WP_097155439.1">
    <property type="nucleotide sequence ID" value="NZ_OBEL01000006.1"/>
</dbReference>
<feature type="transmembrane region" description="Helical" evidence="8">
    <location>
        <begin position="155"/>
        <end position="176"/>
    </location>
</feature>
<keyword evidence="6 8" id="KW-1133">Transmembrane helix</keyword>
<feature type="transmembrane region" description="Helical" evidence="8">
    <location>
        <begin position="12"/>
        <end position="38"/>
    </location>
</feature>
<keyword evidence="4" id="KW-1003">Cell membrane</keyword>
<evidence type="ECO:0000256" key="4">
    <source>
        <dbReference type="ARBA" id="ARBA00022475"/>
    </source>
</evidence>
<organism evidence="10 11">
    <name type="scientific">Cohaesibacter gelatinilyticus</name>
    <dbReference type="NCBI Taxonomy" id="372072"/>
    <lineage>
        <taxon>Bacteria</taxon>
        <taxon>Pseudomonadati</taxon>
        <taxon>Pseudomonadota</taxon>
        <taxon>Alphaproteobacteria</taxon>
        <taxon>Hyphomicrobiales</taxon>
        <taxon>Cohaesibacteraceae</taxon>
    </lineage>
</organism>
<feature type="transmembrane region" description="Helical" evidence="8">
    <location>
        <begin position="112"/>
        <end position="135"/>
    </location>
</feature>
<keyword evidence="7 8" id="KW-0472">Membrane</keyword>
<gene>
    <name evidence="10" type="ORF">SAMN06265368_4194</name>
</gene>
<evidence type="ECO:0000256" key="1">
    <source>
        <dbReference type="ARBA" id="ARBA00004651"/>
    </source>
</evidence>
<keyword evidence="5 8" id="KW-0812">Transmembrane</keyword>
<proteinExistence type="inferred from homology"/>
<feature type="transmembrane region" description="Helical" evidence="8">
    <location>
        <begin position="213"/>
        <end position="237"/>
    </location>
</feature>
<evidence type="ECO:0000256" key="7">
    <source>
        <dbReference type="ARBA" id="ARBA00023136"/>
    </source>
</evidence>
<reference evidence="10 11" key="1">
    <citation type="submission" date="2017-09" db="EMBL/GenBank/DDBJ databases">
        <authorList>
            <person name="Ehlers B."/>
            <person name="Leendertz F.H."/>
        </authorList>
    </citation>
    <scope>NUCLEOTIDE SEQUENCE [LARGE SCALE GENOMIC DNA]</scope>
    <source>
        <strain evidence="10 11">DSM 18289</strain>
    </source>
</reference>
<dbReference type="SUPFAM" id="SSF161098">
    <property type="entry name" value="MetI-like"/>
    <property type="match status" value="1"/>
</dbReference>
<evidence type="ECO:0000256" key="6">
    <source>
        <dbReference type="ARBA" id="ARBA00022989"/>
    </source>
</evidence>
<evidence type="ECO:0000256" key="3">
    <source>
        <dbReference type="ARBA" id="ARBA00022448"/>
    </source>
</evidence>
<feature type="transmembrane region" description="Helical" evidence="8">
    <location>
        <begin position="76"/>
        <end position="100"/>
    </location>
</feature>
<comment type="similarity">
    <text evidence="2">Belongs to the binding-protein-dependent transport system permease family. CysTW subfamily.</text>
</comment>
<dbReference type="AlphaFoldDB" id="A0A285PH68"/>
<keyword evidence="11" id="KW-1185">Reference proteome</keyword>
<name>A0A285PH68_9HYPH</name>
<evidence type="ECO:0000313" key="11">
    <source>
        <dbReference type="Proteomes" id="UP000219439"/>
    </source>
</evidence>
<evidence type="ECO:0000313" key="10">
    <source>
        <dbReference type="EMBL" id="SNZ21080.1"/>
    </source>
</evidence>
<dbReference type="EMBL" id="OBEL01000006">
    <property type="protein sequence ID" value="SNZ21080.1"/>
    <property type="molecule type" value="Genomic_DNA"/>
</dbReference>